<dbReference type="GO" id="GO:0019321">
    <property type="term" value="P:pentose metabolic process"/>
    <property type="evidence" value="ECO:0007669"/>
    <property type="project" value="TreeGrafter"/>
</dbReference>
<dbReference type="InterPro" id="IPR013083">
    <property type="entry name" value="Znf_RING/FYVE/PHD"/>
</dbReference>
<feature type="compositionally biased region" description="Low complexity" evidence="8">
    <location>
        <begin position="816"/>
        <end position="832"/>
    </location>
</feature>
<dbReference type="Pfam" id="PF02782">
    <property type="entry name" value="FGGY_C"/>
    <property type="match status" value="1"/>
</dbReference>
<keyword evidence="5 10" id="KW-0418">Kinase</keyword>
<evidence type="ECO:0000256" key="6">
    <source>
        <dbReference type="ARBA" id="ARBA00022833"/>
    </source>
</evidence>
<keyword evidence="6" id="KW-0862">Zinc</keyword>
<evidence type="ECO:0000256" key="3">
    <source>
        <dbReference type="ARBA" id="ARBA00022723"/>
    </source>
</evidence>
<dbReference type="SUPFAM" id="SSF53067">
    <property type="entry name" value="Actin-like ATPase domain"/>
    <property type="match status" value="2"/>
</dbReference>
<sequence>MHSQTRKCFVGVDIGTGSTRAGVFDSEGKLLGMATCGLTTRQPCPGHFEQSSQQIWEACCRSVREALSEAEAAGRLHVEGVSFDATCSLVVANLAVGADLPDDPDKPHRVGDLTYDVILWCDHRATQEAQMINDAGHQLLQFVGGQVSPEMEMPKLAWLKRFKPKTFASATRFYDLADYLLHRAADFRSTRGSSAGVRSLCTVVCKWNFNAANRGWDAEFLQSAQSSDLPFSKIGTAADVQDVGSAVSGGLGERAAQELGLPAGTVLGVGAIDAHAGGIGCLGLGASTVPLEAKLALIAGTSACHMASSSLAVKIPGIWGPYDSAMIPGLFLNEAGQTAAGAALDFVIESHAAFPELQAEATAASCSTYEILNRQVNSLAQQKGLQHASILSQGLFVGPDFSGNRSPLADPHLRGSFLGLGPAGDPKRAASLEALSVLYLATIQALAYSSRSIIEEMNSARGKAGVASISAIHVCGGLAQNALYMQEHANVLNLPLHCTKCPSADVIRGSAMLAATAASEFDSVAEAMSSMQQPGLTVEPQQDPKVQQFHGARYQIFLRMQLHLQEYQHVAMALNRSDGLGTASLMINFSCISFTFPLARWETAGDGLRQTIDDTLRGVMKTGQQIVPHLPSEKQSRLKASEAAKLRAKTGILLHRIGQWSHRAIFLGSQEGDAVTLHGLEKRHVSCCKKGQFVRPEELTASHGDPGLTSTVAPQRCSELQIPHSRAPGATRQTGDAVSETFGRPGRIVLKLESGSLRLRRTGEASVDAPQVYVACTGQIAIRPQNLQHVQLEGSAEASEKPSDRQDEAPTPKKPQPNSGSSSYSGPDPSASKVFGSAFERLKAKAEAEARGELPALLKYFERRELIMGTEPKESQTEVAEEPPKREPINFVPAEVGSKLNDSHSSISSDSRIEAGCESITLSVAGECSRDAVHLQSLAHTQEKTLMPSRKVARALAVVDRKERSMVVMRVKNVGCAETVIDPRRNGRPAEDSDDEAQRELAEKRKAMEEGKRQKINLAKDFYKTPAEERQLASLNAVLCSKEELDDRVKAAESLASLARGERMAYAICENLGPLLQCLKTKEAPQLKLAVLGTLRVLAERDQAAAVARHCYALLPCLRDEDILVQRKVSSLYRVLADEGQAGVVARDVASIMHCFEATQAVNASLMAPLDALAAIASAGEAQAVARVVERLLAALRDTRPKIRATTCKTLAAIARGGAKDLLGHLGLIDTEIAESCISGVTLFEMLALLSLDDADADVRLAAADALRCLPEAEPCEETAHERRNRYPALVNRLQRWAGTQPGEVQSILLSVFYLSNEMEACVICQEPLHLAGGPQALPCGHVFHRRCVAYAGKAYKADAVVPGQATEKYQDMITSLKTNMSKLGNV</sequence>
<dbReference type="EMBL" id="LSRX01000681">
    <property type="protein sequence ID" value="OLP91068.1"/>
    <property type="molecule type" value="Genomic_DNA"/>
</dbReference>
<evidence type="ECO:0000259" key="9">
    <source>
        <dbReference type="PROSITE" id="PS50089"/>
    </source>
</evidence>
<dbReference type="GO" id="GO:0019150">
    <property type="term" value="F:D-ribulokinase activity"/>
    <property type="evidence" value="ECO:0007669"/>
    <property type="project" value="TreeGrafter"/>
</dbReference>
<accession>A0A1Q9D7F4</accession>
<comment type="similarity">
    <text evidence="1">Belongs to the FGGY kinase family.</text>
</comment>
<dbReference type="Pfam" id="PF13445">
    <property type="entry name" value="zf-RING_UBOX"/>
    <property type="match status" value="1"/>
</dbReference>
<keyword evidence="3" id="KW-0479">Metal-binding</keyword>
<evidence type="ECO:0000313" key="11">
    <source>
        <dbReference type="Proteomes" id="UP000186817"/>
    </source>
</evidence>
<dbReference type="InterPro" id="IPR016024">
    <property type="entry name" value="ARM-type_fold"/>
</dbReference>
<dbReference type="GO" id="GO:0005737">
    <property type="term" value="C:cytoplasm"/>
    <property type="evidence" value="ECO:0007669"/>
    <property type="project" value="TreeGrafter"/>
</dbReference>
<organism evidence="10 11">
    <name type="scientific">Symbiodinium microadriaticum</name>
    <name type="common">Dinoflagellate</name>
    <name type="synonym">Zooxanthella microadriatica</name>
    <dbReference type="NCBI Taxonomy" id="2951"/>
    <lineage>
        <taxon>Eukaryota</taxon>
        <taxon>Sar</taxon>
        <taxon>Alveolata</taxon>
        <taxon>Dinophyceae</taxon>
        <taxon>Suessiales</taxon>
        <taxon>Symbiodiniaceae</taxon>
        <taxon>Symbiodinium</taxon>
    </lineage>
</organism>
<dbReference type="Gene3D" id="3.30.40.10">
    <property type="entry name" value="Zinc/RING finger domain, C3HC4 (zinc finger)"/>
    <property type="match status" value="1"/>
</dbReference>
<evidence type="ECO:0000256" key="7">
    <source>
        <dbReference type="PROSITE-ProRule" id="PRU00175"/>
    </source>
</evidence>
<dbReference type="NCBIfam" id="TIGR01315">
    <property type="entry name" value="5C_CHO_kinase"/>
    <property type="match status" value="1"/>
</dbReference>
<dbReference type="InterPro" id="IPR006003">
    <property type="entry name" value="FGGY_RbtK-like"/>
</dbReference>
<dbReference type="InterPro" id="IPR018484">
    <property type="entry name" value="FGGY_N"/>
</dbReference>
<protein>
    <submittedName>
        <fullName evidence="10">FGGY carbohydrate kinase domain-containing protein</fullName>
    </submittedName>
</protein>
<evidence type="ECO:0000256" key="5">
    <source>
        <dbReference type="ARBA" id="ARBA00022777"/>
    </source>
</evidence>
<dbReference type="PROSITE" id="PS50089">
    <property type="entry name" value="ZF_RING_2"/>
    <property type="match status" value="1"/>
</dbReference>
<evidence type="ECO:0000256" key="2">
    <source>
        <dbReference type="ARBA" id="ARBA00022679"/>
    </source>
</evidence>
<name>A0A1Q9D7F4_SYMMI</name>
<dbReference type="Gene3D" id="1.20.58.2240">
    <property type="match status" value="1"/>
</dbReference>
<evidence type="ECO:0000256" key="4">
    <source>
        <dbReference type="ARBA" id="ARBA00022771"/>
    </source>
</evidence>
<keyword evidence="2" id="KW-0808">Transferase</keyword>
<dbReference type="Proteomes" id="UP000186817">
    <property type="component" value="Unassembled WGS sequence"/>
</dbReference>
<evidence type="ECO:0000256" key="8">
    <source>
        <dbReference type="SAM" id="MobiDB-lite"/>
    </source>
</evidence>
<comment type="caution">
    <text evidence="10">The sequence shown here is derived from an EMBL/GenBank/DDBJ whole genome shotgun (WGS) entry which is preliminary data.</text>
</comment>
<dbReference type="GO" id="GO:0008270">
    <property type="term" value="F:zinc ion binding"/>
    <property type="evidence" value="ECO:0007669"/>
    <property type="project" value="UniProtKB-KW"/>
</dbReference>
<dbReference type="InterPro" id="IPR011989">
    <property type="entry name" value="ARM-like"/>
</dbReference>
<dbReference type="PANTHER" id="PTHR43435:SF4">
    <property type="entry name" value="FGGY CARBOHYDRATE KINASE DOMAIN-CONTAINING PROTEIN"/>
    <property type="match status" value="1"/>
</dbReference>
<dbReference type="OrthoDB" id="203824at2759"/>
<dbReference type="InterPro" id="IPR043129">
    <property type="entry name" value="ATPase_NBD"/>
</dbReference>
<dbReference type="PANTHER" id="PTHR43435">
    <property type="entry name" value="RIBULOKINASE"/>
    <property type="match status" value="1"/>
</dbReference>
<dbReference type="InterPro" id="IPR018485">
    <property type="entry name" value="FGGY_C"/>
</dbReference>
<keyword evidence="11" id="KW-1185">Reference proteome</keyword>
<feature type="compositionally biased region" description="Basic and acidic residues" evidence="8">
    <location>
        <begin position="798"/>
        <end position="811"/>
    </location>
</feature>
<dbReference type="SUPFAM" id="SSF57850">
    <property type="entry name" value="RING/U-box"/>
    <property type="match status" value="1"/>
</dbReference>
<keyword evidence="4 7" id="KW-0863">Zinc-finger</keyword>
<dbReference type="SUPFAM" id="SSF48371">
    <property type="entry name" value="ARM repeat"/>
    <property type="match status" value="1"/>
</dbReference>
<dbReference type="Gene3D" id="3.30.420.40">
    <property type="match status" value="1"/>
</dbReference>
<reference evidence="10 11" key="1">
    <citation type="submission" date="2016-02" db="EMBL/GenBank/DDBJ databases">
        <title>Genome analysis of coral dinoflagellate symbionts highlights evolutionary adaptations to a symbiotic lifestyle.</title>
        <authorList>
            <person name="Aranda M."/>
            <person name="Li Y."/>
            <person name="Liew Y.J."/>
            <person name="Baumgarten S."/>
            <person name="Simakov O."/>
            <person name="Wilson M."/>
            <person name="Piel J."/>
            <person name="Ashoor H."/>
            <person name="Bougouffa S."/>
            <person name="Bajic V.B."/>
            <person name="Ryu T."/>
            <person name="Ravasi T."/>
            <person name="Bayer T."/>
            <person name="Micklem G."/>
            <person name="Kim H."/>
            <person name="Bhak J."/>
            <person name="Lajeunesse T.C."/>
            <person name="Voolstra C.R."/>
        </authorList>
    </citation>
    <scope>NUCLEOTIDE SEQUENCE [LARGE SCALE GENOMIC DNA]</scope>
    <source>
        <strain evidence="10 11">CCMP2467</strain>
    </source>
</reference>
<evidence type="ECO:0000313" key="10">
    <source>
        <dbReference type="EMBL" id="OLP91068.1"/>
    </source>
</evidence>
<dbReference type="InterPro" id="IPR027370">
    <property type="entry name" value="Znf-RING_euk"/>
</dbReference>
<evidence type="ECO:0000256" key="1">
    <source>
        <dbReference type="ARBA" id="ARBA00009156"/>
    </source>
</evidence>
<feature type="region of interest" description="Disordered" evidence="8">
    <location>
        <begin position="791"/>
        <end position="832"/>
    </location>
</feature>
<gene>
    <name evidence="10" type="primary">Fggy</name>
    <name evidence="10" type="ORF">AK812_SmicGene27286</name>
</gene>
<proteinExistence type="inferred from homology"/>
<dbReference type="InterPro" id="IPR001841">
    <property type="entry name" value="Znf_RING"/>
</dbReference>
<dbReference type="CDD" id="cd07782">
    <property type="entry name" value="ASKHA_NBD_FGGY_D-RBK"/>
    <property type="match status" value="1"/>
</dbReference>
<dbReference type="Pfam" id="PF00370">
    <property type="entry name" value="FGGY_N"/>
    <property type="match status" value="1"/>
</dbReference>
<dbReference type="Gene3D" id="1.25.10.10">
    <property type="entry name" value="Leucine-rich Repeat Variant"/>
    <property type="match status" value="1"/>
</dbReference>
<feature type="domain" description="RING-type" evidence="9">
    <location>
        <begin position="1322"/>
        <end position="1349"/>
    </location>
</feature>
<dbReference type="CDD" id="cd16448">
    <property type="entry name" value="RING-H2"/>
    <property type="match status" value="1"/>
</dbReference>